<protein>
    <recommendedName>
        <fullName evidence="2">DUF7774 domain-containing protein</fullName>
    </recommendedName>
</protein>
<sequence>MFLREMRVPVQFQLKQILKRQESRSKRQEGKSKGSQAQSQTKDEKIIGTKPPISDNVEKLSQSEKEGVAEPLSPAVSEKVILTSNTDEAHSAVGTDIPPSNLSTMKLVTCRDDIFAPLEEDVDLMKVLVDFNTSNLVGVGADDRRSLEAAKKILKVAYREKAFETTLTKEENEVLAKFFSGKIPYDANVLHTLDSVLDKTIDYFRSHRTNLDPETKELIEKRETLKAAMLQTMLSMPKFLPAGWVRQYEAYREEALKETTGINWARISLFYPQHRAFDDEAADVFGNFTRARRGHWLWGVIFGPRDSKTFEEVDKETKSQGFYLDTCITEDAKNGIVTSEHTRSAEKAKVAASK</sequence>
<dbReference type="PANTHER" id="PTHR38630:SF1">
    <property type="entry name" value="DEK_C DOMAIN-CONTAINING PROTEIN-RELATED"/>
    <property type="match status" value="1"/>
</dbReference>
<dbReference type="PANTHER" id="PTHR38630">
    <property type="entry name" value="PROTEIN CBG12780"/>
    <property type="match status" value="1"/>
</dbReference>
<dbReference type="InterPro" id="IPR056676">
    <property type="entry name" value="DUF7774"/>
</dbReference>
<dbReference type="Pfam" id="PF24983">
    <property type="entry name" value="DUF7774"/>
    <property type="match status" value="1"/>
</dbReference>
<dbReference type="EMBL" id="JARK01001459">
    <property type="protein sequence ID" value="EYB99307.1"/>
    <property type="molecule type" value="Genomic_DNA"/>
</dbReference>
<accession>A0A016T9E3</accession>
<feature type="domain" description="DUF7774" evidence="2">
    <location>
        <begin position="146"/>
        <end position="233"/>
    </location>
</feature>
<name>A0A016T9E3_9BILA</name>
<dbReference type="OrthoDB" id="5858292at2759"/>
<proteinExistence type="predicted"/>
<dbReference type="Proteomes" id="UP000024635">
    <property type="component" value="Unassembled WGS sequence"/>
</dbReference>
<evidence type="ECO:0000313" key="4">
    <source>
        <dbReference type="Proteomes" id="UP000024635"/>
    </source>
</evidence>
<feature type="compositionally biased region" description="Basic and acidic residues" evidence="1">
    <location>
        <begin position="19"/>
        <end position="32"/>
    </location>
</feature>
<dbReference type="AlphaFoldDB" id="A0A016T9E3"/>
<feature type="compositionally biased region" description="Basic and acidic residues" evidence="1">
    <location>
        <begin position="56"/>
        <end position="68"/>
    </location>
</feature>
<evidence type="ECO:0000259" key="2">
    <source>
        <dbReference type="Pfam" id="PF24983"/>
    </source>
</evidence>
<feature type="region of interest" description="Disordered" evidence="1">
    <location>
        <begin position="19"/>
        <end position="70"/>
    </location>
</feature>
<organism evidence="3 4">
    <name type="scientific">Ancylostoma ceylanicum</name>
    <dbReference type="NCBI Taxonomy" id="53326"/>
    <lineage>
        <taxon>Eukaryota</taxon>
        <taxon>Metazoa</taxon>
        <taxon>Ecdysozoa</taxon>
        <taxon>Nematoda</taxon>
        <taxon>Chromadorea</taxon>
        <taxon>Rhabditida</taxon>
        <taxon>Rhabditina</taxon>
        <taxon>Rhabditomorpha</taxon>
        <taxon>Strongyloidea</taxon>
        <taxon>Ancylostomatidae</taxon>
        <taxon>Ancylostomatinae</taxon>
        <taxon>Ancylostoma</taxon>
    </lineage>
</organism>
<comment type="caution">
    <text evidence="3">The sequence shown here is derived from an EMBL/GenBank/DDBJ whole genome shotgun (WGS) entry which is preliminary data.</text>
</comment>
<evidence type="ECO:0000313" key="3">
    <source>
        <dbReference type="EMBL" id="EYB99307.1"/>
    </source>
</evidence>
<keyword evidence="4" id="KW-1185">Reference proteome</keyword>
<gene>
    <name evidence="3" type="primary">Acey_s0123.g1134</name>
    <name evidence="3" type="ORF">Y032_0123g1134</name>
</gene>
<reference evidence="4" key="1">
    <citation type="journal article" date="2015" name="Nat. Genet.">
        <title>The genome and transcriptome of the zoonotic hookworm Ancylostoma ceylanicum identify infection-specific gene families.</title>
        <authorList>
            <person name="Schwarz E.M."/>
            <person name="Hu Y."/>
            <person name="Antoshechkin I."/>
            <person name="Miller M.M."/>
            <person name="Sternberg P.W."/>
            <person name="Aroian R.V."/>
        </authorList>
    </citation>
    <scope>NUCLEOTIDE SEQUENCE</scope>
    <source>
        <strain evidence="4">HY135</strain>
    </source>
</reference>
<evidence type="ECO:0000256" key="1">
    <source>
        <dbReference type="SAM" id="MobiDB-lite"/>
    </source>
</evidence>